<sequence>MIPNVTNLLNGRGETTERLERNLIGNAGARALILDKISRANINFLSEKLRAEVEDGRFTITCGFGEAFVENEISLFPTNCYWNSTKVSEG</sequence>
<dbReference type="Proteomes" id="UP000887013">
    <property type="component" value="Unassembled WGS sequence"/>
</dbReference>
<reference evidence="1" key="1">
    <citation type="submission" date="2020-08" db="EMBL/GenBank/DDBJ databases">
        <title>Multicomponent nature underlies the extraordinary mechanical properties of spider dragline silk.</title>
        <authorList>
            <person name="Kono N."/>
            <person name="Nakamura H."/>
            <person name="Mori M."/>
            <person name="Yoshida Y."/>
            <person name="Ohtoshi R."/>
            <person name="Malay A.D."/>
            <person name="Moran D.A.P."/>
            <person name="Tomita M."/>
            <person name="Numata K."/>
            <person name="Arakawa K."/>
        </authorList>
    </citation>
    <scope>NUCLEOTIDE SEQUENCE</scope>
</reference>
<proteinExistence type="predicted"/>
<gene>
    <name evidence="1" type="ORF">NPIL_176491</name>
</gene>
<accession>A0A8X6U3V3</accession>
<dbReference type="AlphaFoldDB" id="A0A8X6U3V3"/>
<comment type="caution">
    <text evidence="1">The sequence shown here is derived from an EMBL/GenBank/DDBJ whole genome shotgun (WGS) entry which is preliminary data.</text>
</comment>
<dbReference type="EMBL" id="BMAW01070197">
    <property type="protein sequence ID" value="GFT72224.1"/>
    <property type="molecule type" value="Genomic_DNA"/>
</dbReference>
<name>A0A8X6U3V3_NEPPI</name>
<evidence type="ECO:0000313" key="1">
    <source>
        <dbReference type="EMBL" id="GFT72224.1"/>
    </source>
</evidence>
<organism evidence="1 2">
    <name type="scientific">Nephila pilipes</name>
    <name type="common">Giant wood spider</name>
    <name type="synonym">Nephila maculata</name>
    <dbReference type="NCBI Taxonomy" id="299642"/>
    <lineage>
        <taxon>Eukaryota</taxon>
        <taxon>Metazoa</taxon>
        <taxon>Ecdysozoa</taxon>
        <taxon>Arthropoda</taxon>
        <taxon>Chelicerata</taxon>
        <taxon>Arachnida</taxon>
        <taxon>Araneae</taxon>
        <taxon>Araneomorphae</taxon>
        <taxon>Entelegynae</taxon>
        <taxon>Araneoidea</taxon>
        <taxon>Nephilidae</taxon>
        <taxon>Nephila</taxon>
    </lineage>
</organism>
<keyword evidence="2" id="KW-1185">Reference proteome</keyword>
<protein>
    <submittedName>
        <fullName evidence="1">Uncharacterized protein</fullName>
    </submittedName>
</protein>
<evidence type="ECO:0000313" key="2">
    <source>
        <dbReference type="Proteomes" id="UP000887013"/>
    </source>
</evidence>